<feature type="domain" description="Reverse transcriptase" evidence="2">
    <location>
        <begin position="1"/>
        <end position="190"/>
    </location>
</feature>
<dbReference type="Pfam" id="PF00078">
    <property type="entry name" value="RVT_1"/>
    <property type="match status" value="1"/>
</dbReference>
<sequence>MQLRNINRLEAMKRDYTKTPSQVIIEAPAEEYEKEDLIETPTIDEVQDIIDKSKNHKAAGPDEISPELIKYGGKKLTRIIYEIIILIWEFFVLHMTVSTDPASVTVMQLLALLDVAKAFDKVWIDGLLYKLINYNFPNYLINILFHYLTDRQFVTRISKQFSSPHVIQAGVPQGSLLGPVLHNIYVSDIP</sequence>
<evidence type="ECO:0000313" key="4">
    <source>
        <dbReference type="Proteomes" id="UP001054945"/>
    </source>
</evidence>
<dbReference type="GO" id="GO:0003964">
    <property type="term" value="F:RNA-directed DNA polymerase activity"/>
    <property type="evidence" value="ECO:0007669"/>
    <property type="project" value="UniProtKB-KW"/>
</dbReference>
<accession>A0AAV4M443</accession>
<dbReference type="PROSITE" id="PS50878">
    <property type="entry name" value="RT_POL"/>
    <property type="match status" value="1"/>
</dbReference>
<feature type="transmembrane region" description="Helical" evidence="1">
    <location>
        <begin position="79"/>
        <end position="97"/>
    </location>
</feature>
<proteinExistence type="predicted"/>
<keyword evidence="4" id="KW-1185">Reference proteome</keyword>
<evidence type="ECO:0000256" key="1">
    <source>
        <dbReference type="SAM" id="Phobius"/>
    </source>
</evidence>
<keyword evidence="3" id="KW-0695">RNA-directed DNA polymerase</keyword>
<dbReference type="PANTHER" id="PTHR19446">
    <property type="entry name" value="REVERSE TRANSCRIPTASES"/>
    <property type="match status" value="1"/>
</dbReference>
<organism evidence="3 4">
    <name type="scientific">Caerostris extrusa</name>
    <name type="common">Bark spider</name>
    <name type="synonym">Caerostris bankana</name>
    <dbReference type="NCBI Taxonomy" id="172846"/>
    <lineage>
        <taxon>Eukaryota</taxon>
        <taxon>Metazoa</taxon>
        <taxon>Ecdysozoa</taxon>
        <taxon>Arthropoda</taxon>
        <taxon>Chelicerata</taxon>
        <taxon>Arachnida</taxon>
        <taxon>Araneae</taxon>
        <taxon>Araneomorphae</taxon>
        <taxon>Entelegynae</taxon>
        <taxon>Araneoidea</taxon>
        <taxon>Araneidae</taxon>
        <taxon>Caerostris</taxon>
    </lineage>
</organism>
<keyword evidence="3" id="KW-0548">Nucleotidyltransferase</keyword>
<protein>
    <submittedName>
        <fullName evidence="3">RNA-directed DNA polymerase from mobile element jockey</fullName>
    </submittedName>
</protein>
<dbReference type="InterPro" id="IPR000477">
    <property type="entry name" value="RT_dom"/>
</dbReference>
<dbReference type="Proteomes" id="UP001054945">
    <property type="component" value="Unassembled WGS sequence"/>
</dbReference>
<keyword evidence="1" id="KW-1133">Transmembrane helix</keyword>
<name>A0AAV4M443_CAEEX</name>
<gene>
    <name evidence="3" type="primary">X975_08478</name>
    <name evidence="3" type="ORF">CEXT_101591</name>
</gene>
<keyword evidence="3" id="KW-0808">Transferase</keyword>
<evidence type="ECO:0000313" key="3">
    <source>
        <dbReference type="EMBL" id="GIX67237.1"/>
    </source>
</evidence>
<keyword evidence="1" id="KW-0812">Transmembrane</keyword>
<reference evidence="3 4" key="1">
    <citation type="submission" date="2021-06" db="EMBL/GenBank/DDBJ databases">
        <title>Caerostris extrusa draft genome.</title>
        <authorList>
            <person name="Kono N."/>
            <person name="Arakawa K."/>
        </authorList>
    </citation>
    <scope>NUCLEOTIDE SEQUENCE [LARGE SCALE GENOMIC DNA]</scope>
</reference>
<comment type="caution">
    <text evidence="3">The sequence shown here is derived from an EMBL/GenBank/DDBJ whole genome shotgun (WGS) entry which is preliminary data.</text>
</comment>
<evidence type="ECO:0000259" key="2">
    <source>
        <dbReference type="PROSITE" id="PS50878"/>
    </source>
</evidence>
<dbReference type="AlphaFoldDB" id="A0AAV4M443"/>
<keyword evidence="1" id="KW-0472">Membrane</keyword>
<dbReference type="EMBL" id="BPLR01001862">
    <property type="protein sequence ID" value="GIX67237.1"/>
    <property type="molecule type" value="Genomic_DNA"/>
</dbReference>